<dbReference type="OrthoDB" id="26525at2759"/>
<dbReference type="PROSITE" id="PS00018">
    <property type="entry name" value="EF_HAND_1"/>
    <property type="match status" value="1"/>
</dbReference>
<evidence type="ECO:0000259" key="2">
    <source>
        <dbReference type="PROSITE" id="PS50222"/>
    </source>
</evidence>
<name>A0A815LIX0_9BILA</name>
<comment type="caution">
    <text evidence="3">The sequence shown here is derived from an EMBL/GenBank/DDBJ whole genome shotgun (WGS) entry which is preliminary data.</text>
</comment>
<evidence type="ECO:0000313" key="4">
    <source>
        <dbReference type="EMBL" id="CAF4296275.1"/>
    </source>
</evidence>
<sequence length="88" mass="9934">MSAAGNSSGLTPEEVEEIERSFREYDTNKNGSITPDEMKECLHKAGVTALDKEVDYILKRMDKNHSACSDITWTFFSNSKEPMNTAHF</sequence>
<dbReference type="EMBL" id="CAJNOQ010017653">
    <property type="protein sequence ID" value="CAF1403866.1"/>
    <property type="molecule type" value="Genomic_DNA"/>
</dbReference>
<dbReference type="Proteomes" id="UP000681722">
    <property type="component" value="Unassembled WGS sequence"/>
</dbReference>
<gene>
    <name evidence="3" type="ORF">GPM918_LOCUS33333</name>
    <name evidence="4" type="ORF">SRO942_LOCUS34016</name>
</gene>
<dbReference type="Pfam" id="PF13499">
    <property type="entry name" value="EF-hand_7"/>
    <property type="match status" value="1"/>
</dbReference>
<reference evidence="3" key="1">
    <citation type="submission" date="2021-02" db="EMBL/GenBank/DDBJ databases">
        <authorList>
            <person name="Nowell W R."/>
        </authorList>
    </citation>
    <scope>NUCLEOTIDE SEQUENCE</scope>
</reference>
<evidence type="ECO:0000313" key="5">
    <source>
        <dbReference type="Proteomes" id="UP000663829"/>
    </source>
</evidence>
<keyword evidence="5" id="KW-1185">Reference proteome</keyword>
<dbReference type="Proteomes" id="UP000663829">
    <property type="component" value="Unassembled WGS sequence"/>
</dbReference>
<dbReference type="InterPro" id="IPR011992">
    <property type="entry name" value="EF-hand-dom_pair"/>
</dbReference>
<dbReference type="SMART" id="SM00054">
    <property type="entry name" value="EFh"/>
    <property type="match status" value="1"/>
</dbReference>
<protein>
    <recommendedName>
        <fullName evidence="2">EF-hand domain-containing protein</fullName>
    </recommendedName>
</protein>
<dbReference type="GO" id="GO:0005509">
    <property type="term" value="F:calcium ion binding"/>
    <property type="evidence" value="ECO:0007669"/>
    <property type="project" value="InterPro"/>
</dbReference>
<dbReference type="EMBL" id="CAJOBC010083075">
    <property type="protein sequence ID" value="CAF4296275.1"/>
    <property type="molecule type" value="Genomic_DNA"/>
</dbReference>
<dbReference type="AlphaFoldDB" id="A0A815LIX0"/>
<feature type="domain" description="EF-hand" evidence="2">
    <location>
        <begin position="13"/>
        <end position="48"/>
    </location>
</feature>
<accession>A0A815LIX0</accession>
<evidence type="ECO:0000313" key="3">
    <source>
        <dbReference type="EMBL" id="CAF1403866.1"/>
    </source>
</evidence>
<dbReference type="SUPFAM" id="SSF47473">
    <property type="entry name" value="EF-hand"/>
    <property type="match status" value="1"/>
</dbReference>
<evidence type="ECO:0000256" key="1">
    <source>
        <dbReference type="ARBA" id="ARBA00022837"/>
    </source>
</evidence>
<dbReference type="InterPro" id="IPR002048">
    <property type="entry name" value="EF_hand_dom"/>
</dbReference>
<proteinExistence type="predicted"/>
<organism evidence="3 5">
    <name type="scientific">Didymodactylos carnosus</name>
    <dbReference type="NCBI Taxonomy" id="1234261"/>
    <lineage>
        <taxon>Eukaryota</taxon>
        <taxon>Metazoa</taxon>
        <taxon>Spiralia</taxon>
        <taxon>Gnathifera</taxon>
        <taxon>Rotifera</taxon>
        <taxon>Eurotatoria</taxon>
        <taxon>Bdelloidea</taxon>
        <taxon>Philodinida</taxon>
        <taxon>Philodinidae</taxon>
        <taxon>Didymodactylos</taxon>
    </lineage>
</organism>
<dbReference type="CDD" id="cd00051">
    <property type="entry name" value="EFh"/>
    <property type="match status" value="1"/>
</dbReference>
<dbReference type="PROSITE" id="PS50222">
    <property type="entry name" value="EF_HAND_2"/>
    <property type="match status" value="1"/>
</dbReference>
<keyword evidence="1" id="KW-0106">Calcium</keyword>
<dbReference type="Gene3D" id="1.10.238.10">
    <property type="entry name" value="EF-hand"/>
    <property type="match status" value="1"/>
</dbReference>
<dbReference type="InterPro" id="IPR018247">
    <property type="entry name" value="EF_Hand_1_Ca_BS"/>
</dbReference>